<dbReference type="GO" id="GO:0016758">
    <property type="term" value="F:hexosyltransferase activity"/>
    <property type="evidence" value="ECO:0007669"/>
    <property type="project" value="UniProtKB-ARBA"/>
</dbReference>
<accession>A0A078LB36</accession>
<protein>
    <submittedName>
        <fullName evidence="2">Putative glycosyl transferase</fullName>
    </submittedName>
</protein>
<dbReference type="PANTHER" id="PTHR22916:SF3">
    <property type="entry name" value="UDP-GLCNAC:BETAGAL BETA-1,3-N-ACETYLGLUCOSAMINYLTRANSFERASE-LIKE PROTEIN 1"/>
    <property type="match status" value="1"/>
</dbReference>
<dbReference type="InterPro" id="IPR001173">
    <property type="entry name" value="Glyco_trans_2-like"/>
</dbReference>
<dbReference type="AlphaFoldDB" id="A0A078LB36"/>
<dbReference type="Pfam" id="PF00535">
    <property type="entry name" value="Glycos_transf_2"/>
    <property type="match status" value="1"/>
</dbReference>
<gene>
    <name evidence="2" type="ORF">BN1086_02078</name>
</gene>
<dbReference type="SUPFAM" id="SSF53448">
    <property type="entry name" value="Nucleotide-diphospho-sugar transferases"/>
    <property type="match status" value="1"/>
</dbReference>
<reference evidence="2" key="1">
    <citation type="submission" date="2014-06" db="EMBL/GenBank/DDBJ databases">
        <authorList>
            <person name="Urmite Genomes Urmite Genomes"/>
        </authorList>
    </citation>
    <scope>NUCLEOTIDE SEQUENCE</scope>
</reference>
<evidence type="ECO:0000313" key="2">
    <source>
        <dbReference type="EMBL" id="CDZ83945.1"/>
    </source>
</evidence>
<name>A0A078LB36_CITKO</name>
<dbReference type="PATRIC" id="fig|545.12.peg.2095"/>
<organism evidence="2">
    <name type="scientific">Citrobacter koseri</name>
    <name type="common">Citrobacter diversus</name>
    <dbReference type="NCBI Taxonomy" id="545"/>
    <lineage>
        <taxon>Bacteria</taxon>
        <taxon>Pseudomonadati</taxon>
        <taxon>Pseudomonadota</taxon>
        <taxon>Gammaproteobacteria</taxon>
        <taxon>Enterobacterales</taxon>
        <taxon>Enterobacteriaceae</taxon>
        <taxon>Citrobacter</taxon>
    </lineage>
</organism>
<dbReference type="InterPro" id="IPR029044">
    <property type="entry name" value="Nucleotide-diphossugar_trans"/>
</dbReference>
<evidence type="ECO:0000259" key="1">
    <source>
        <dbReference type="Pfam" id="PF00535"/>
    </source>
</evidence>
<sequence>MTAPFLLSIIIPCYNCQDYIYECLQSVYCQIDDSVEIIVINDGSTDNSLKEIELFINKSKKNTIKLITQINQGVSAARNTGIDASSGKYLAFLDGDDLWDSSFWEKIRPTLELNDVDLVEFNANRFYDGCKEKITPVSIVSANELLTINSVSDLRETFLKSEWFPWARVYKRFLFDTLRFPVGRHYEDIALIPKTYLSSRKIKRMTDVLVLYRVRQDSITNSPKKKDIDDIVYALGVFNELLNKKCKSEIETIAPAVHLTYSLARRISTSIHGYCSFSKSQIHDIKNAVTPFASTQKLSKRIKFFFIREYCLIKEIKHKIRTYRTNA</sequence>
<proteinExistence type="predicted"/>
<keyword evidence="2" id="KW-0808">Transferase</keyword>
<dbReference type="PANTHER" id="PTHR22916">
    <property type="entry name" value="GLYCOSYLTRANSFERASE"/>
    <property type="match status" value="1"/>
</dbReference>
<feature type="domain" description="Glycosyltransferase 2-like" evidence="1">
    <location>
        <begin position="8"/>
        <end position="132"/>
    </location>
</feature>
<dbReference type="CDD" id="cd00761">
    <property type="entry name" value="Glyco_tranf_GTA_type"/>
    <property type="match status" value="1"/>
</dbReference>
<dbReference type="Gene3D" id="3.90.550.10">
    <property type="entry name" value="Spore Coat Polysaccharide Biosynthesis Protein SpsA, Chain A"/>
    <property type="match status" value="1"/>
</dbReference>
<dbReference type="EMBL" id="LK931336">
    <property type="protein sequence ID" value="CDZ83945.1"/>
    <property type="molecule type" value="Genomic_DNA"/>
</dbReference>